<dbReference type="InterPro" id="IPR003959">
    <property type="entry name" value="ATPase_AAA_core"/>
</dbReference>
<keyword evidence="2" id="KW-0547">Nucleotide-binding</keyword>
<dbReference type="GO" id="GO:0016887">
    <property type="term" value="F:ATP hydrolysis activity"/>
    <property type="evidence" value="ECO:0007669"/>
    <property type="project" value="InterPro"/>
</dbReference>
<keyword evidence="3" id="KW-0067">ATP-binding</keyword>
<dbReference type="Proteomes" id="UP000076555">
    <property type="component" value="Unassembled WGS sequence"/>
</dbReference>
<dbReference type="Pfam" id="PF22977">
    <property type="entry name" value="WHD"/>
    <property type="match status" value="1"/>
</dbReference>
<comment type="similarity">
    <text evidence="1">Belongs to the AAA ATPase family.</text>
</comment>
<dbReference type="Gene3D" id="3.40.50.300">
    <property type="entry name" value="P-loop containing nucleotide triphosphate hydrolases"/>
    <property type="match status" value="1"/>
</dbReference>
<accession>A0A161UYA4</accession>
<name>A0A161UYA4_NODSP</name>
<evidence type="ECO:0000256" key="3">
    <source>
        <dbReference type="ARBA" id="ARBA00022840"/>
    </source>
</evidence>
<evidence type="ECO:0000256" key="1">
    <source>
        <dbReference type="ARBA" id="ARBA00006914"/>
    </source>
</evidence>
<feature type="domain" description="AAA+ ATPase" evidence="4">
    <location>
        <begin position="457"/>
        <end position="589"/>
    </location>
</feature>
<proteinExistence type="inferred from homology"/>
<dbReference type="SUPFAM" id="SSF52540">
    <property type="entry name" value="P-loop containing nucleoside triphosphate hydrolases"/>
    <property type="match status" value="1"/>
</dbReference>
<dbReference type="PANTHER" id="PTHR23073">
    <property type="entry name" value="26S PROTEASOME REGULATORY SUBUNIT"/>
    <property type="match status" value="1"/>
</dbReference>
<dbReference type="CDD" id="cd19481">
    <property type="entry name" value="RecA-like_protease"/>
    <property type="match status" value="1"/>
</dbReference>
<dbReference type="InterPro" id="IPR003593">
    <property type="entry name" value="AAA+_ATPase"/>
</dbReference>
<gene>
    <name evidence="5" type="ORF">A2T98_03360</name>
</gene>
<dbReference type="InterPro" id="IPR027417">
    <property type="entry name" value="P-loop_NTPase"/>
</dbReference>
<evidence type="ECO:0000313" key="5">
    <source>
        <dbReference type="EMBL" id="KZL51213.1"/>
    </source>
</evidence>
<dbReference type="RefSeq" id="WP_063871553.1">
    <property type="nucleotide sequence ID" value="NZ_CAWMRI010000035.1"/>
</dbReference>
<dbReference type="InterPro" id="IPR050221">
    <property type="entry name" value="26S_Proteasome_ATPase"/>
</dbReference>
<sequence>MDATTTNHHKADNYTYMTAALGKLREILVKHADPSLLEDITDGESPIAKNLVDDSLIDNSITPRELSALDRLCATFNLSDFERNLLLLCAGVELDASFSILCAAACGNEQRTYPTFGLAMTVLEGLHWSAFTPAGALRRWQLIEVGSGSELMSSPLRIDERILHYLIGVQHLDQRLLGMVEPVVVTEDLVSSHLQLMEKMTAAWWVDIYDFLKLPILQLCGNEVASKRPIASVACHNLELNLCAIAAHALPTTPSEISKFKQLWEREVLLANYALLIDCDDLEGVDVNKESTITYLCEWMRSPIIITTTERRRSRLRPALVFDIQRPTTPEQYTIWEQALNGTSASMNAQVSNLVSQFNLSVPVIQAVCSQVCVQWQQAQESEVTGDFKHLLWDSCRAQARPKLDDLAQRIDSVADWEDLVLPESQLQVMRDVALQVRQRAKVYDQWGFGGKSKRGLGISALFAGISGAGKTMAAEVLAQELRLDLYRIDLSAVISKYIGETEKNLGRVFDAAELGGVILLFDEADALFGKRTEVKDSNDHHANVEVSYLLQRMESYRGLSVLTTNLKSSLDQAFLRRIRFIIQFPFPDSTQRAEIWRRIFPKATPTEGLDYQKLGQLSVAGGNIRSIAMNAAFLAADAGSAITMNYILQAAKSEYIKLEKTLTDTEVKGWLNSPH</sequence>
<dbReference type="AlphaFoldDB" id="A0A161UYA4"/>
<dbReference type="OrthoDB" id="9806903at2"/>
<dbReference type="EMBL" id="LWAJ01000035">
    <property type="protein sequence ID" value="KZL51213.1"/>
    <property type="molecule type" value="Genomic_DNA"/>
</dbReference>
<evidence type="ECO:0000256" key="2">
    <source>
        <dbReference type="ARBA" id="ARBA00022741"/>
    </source>
</evidence>
<dbReference type="InterPro" id="IPR054472">
    <property type="entry name" value="WHD"/>
</dbReference>
<protein>
    <submittedName>
        <fullName evidence="5">ATPase</fullName>
    </submittedName>
</protein>
<comment type="caution">
    <text evidence="5">The sequence shown here is derived from an EMBL/GenBank/DDBJ whole genome shotgun (WGS) entry which is preliminary data.</text>
</comment>
<evidence type="ECO:0000259" key="4">
    <source>
        <dbReference type="SMART" id="SM00382"/>
    </source>
</evidence>
<evidence type="ECO:0000313" key="6">
    <source>
        <dbReference type="Proteomes" id="UP000076555"/>
    </source>
</evidence>
<organism evidence="5 6">
    <name type="scientific">Nodularia spumigena CENA596</name>
    <dbReference type="NCBI Taxonomy" id="1819295"/>
    <lineage>
        <taxon>Bacteria</taxon>
        <taxon>Bacillati</taxon>
        <taxon>Cyanobacteriota</taxon>
        <taxon>Cyanophyceae</taxon>
        <taxon>Nostocales</taxon>
        <taxon>Nodulariaceae</taxon>
        <taxon>Nodularia</taxon>
    </lineage>
</organism>
<dbReference type="SMART" id="SM00382">
    <property type="entry name" value="AAA"/>
    <property type="match status" value="1"/>
</dbReference>
<dbReference type="Pfam" id="PF00004">
    <property type="entry name" value="AAA"/>
    <property type="match status" value="1"/>
</dbReference>
<reference evidence="5 6" key="1">
    <citation type="submission" date="2016-04" db="EMBL/GenBank/DDBJ databases">
        <title>Draft Genome Assembly of the Bloom-forming Cyanobacterium Nodularia spumigena Strain CENA596 in Shrimp Production Ponds.</title>
        <authorList>
            <person name="Popin R.V."/>
            <person name="Rigonato J."/>
            <person name="Abreu V.A."/>
            <person name="Andreote A.P."/>
            <person name="Silveira S.B."/>
            <person name="Odebrecht C."/>
            <person name="Fiore M.F."/>
        </authorList>
    </citation>
    <scope>NUCLEOTIDE SEQUENCE [LARGE SCALE GENOMIC DNA]</scope>
    <source>
        <strain evidence="5 6">CENA596</strain>
    </source>
</reference>
<dbReference type="GO" id="GO:0005524">
    <property type="term" value="F:ATP binding"/>
    <property type="evidence" value="ECO:0007669"/>
    <property type="project" value="UniProtKB-KW"/>
</dbReference>